<dbReference type="FunFam" id="3.30.730.10:FF:000001">
    <property type="entry name" value="Ethylene-responsive transcription factor 2"/>
    <property type="match status" value="1"/>
</dbReference>
<evidence type="ECO:0000259" key="10">
    <source>
        <dbReference type="PROSITE" id="PS51032"/>
    </source>
</evidence>
<feature type="region of interest" description="Disordered" evidence="9">
    <location>
        <begin position="231"/>
        <end position="255"/>
    </location>
</feature>
<organism evidence="11 12">
    <name type="scientific">Ensete ventricosum</name>
    <name type="common">Abyssinian banana</name>
    <name type="synonym">Musa ensete</name>
    <dbReference type="NCBI Taxonomy" id="4639"/>
    <lineage>
        <taxon>Eukaryota</taxon>
        <taxon>Viridiplantae</taxon>
        <taxon>Streptophyta</taxon>
        <taxon>Embryophyta</taxon>
        <taxon>Tracheophyta</taxon>
        <taxon>Spermatophyta</taxon>
        <taxon>Magnoliopsida</taxon>
        <taxon>Liliopsida</taxon>
        <taxon>Zingiberales</taxon>
        <taxon>Musaceae</taxon>
        <taxon>Ensete</taxon>
    </lineage>
</organism>
<feature type="compositionally biased region" description="Basic and acidic residues" evidence="9">
    <location>
        <begin position="231"/>
        <end position="241"/>
    </location>
</feature>
<dbReference type="PANTHER" id="PTHR31241:SF62">
    <property type="entry name" value="DEHYDRATION-RESPONSIVE ELEMENT-BINDING PROTEIN 2D"/>
    <property type="match status" value="1"/>
</dbReference>
<dbReference type="EMBL" id="AMZH03012777">
    <property type="protein sequence ID" value="RRT50409.1"/>
    <property type="molecule type" value="Genomic_DNA"/>
</dbReference>
<evidence type="ECO:0000256" key="9">
    <source>
        <dbReference type="SAM" id="MobiDB-lite"/>
    </source>
</evidence>
<keyword evidence="4" id="KW-0238">DNA-binding</keyword>
<dbReference type="GO" id="GO:0000976">
    <property type="term" value="F:transcription cis-regulatory region binding"/>
    <property type="evidence" value="ECO:0007669"/>
    <property type="project" value="TreeGrafter"/>
</dbReference>
<evidence type="ECO:0000256" key="8">
    <source>
        <dbReference type="ARBA" id="ARBA00024343"/>
    </source>
</evidence>
<evidence type="ECO:0000256" key="3">
    <source>
        <dbReference type="ARBA" id="ARBA00023016"/>
    </source>
</evidence>
<keyword evidence="7" id="KW-0539">Nucleus</keyword>
<feature type="region of interest" description="Disordered" evidence="9">
    <location>
        <begin position="159"/>
        <end position="213"/>
    </location>
</feature>
<evidence type="ECO:0000256" key="6">
    <source>
        <dbReference type="ARBA" id="ARBA00023163"/>
    </source>
</evidence>
<keyword evidence="3" id="KW-0346">Stress response</keyword>
<dbReference type="Pfam" id="PF00847">
    <property type="entry name" value="AP2"/>
    <property type="match status" value="1"/>
</dbReference>
<dbReference type="GO" id="GO:0005634">
    <property type="term" value="C:nucleus"/>
    <property type="evidence" value="ECO:0007669"/>
    <property type="project" value="UniProtKB-SubCell"/>
</dbReference>
<feature type="compositionally biased region" description="Basic and acidic residues" evidence="9">
    <location>
        <begin position="176"/>
        <end position="196"/>
    </location>
</feature>
<comment type="caution">
    <text evidence="11">The sequence shown here is derived from an EMBL/GenBank/DDBJ whole genome shotgun (WGS) entry which is preliminary data.</text>
</comment>
<keyword evidence="2" id="KW-0805">Transcription regulation</keyword>
<dbReference type="PANTHER" id="PTHR31241">
    <property type="entry name" value="DEHYDRATION-RESPONSIVE ELEMENT-BINDING PROTEIN 2C"/>
    <property type="match status" value="1"/>
</dbReference>
<feature type="compositionally biased region" description="Basic residues" evidence="9">
    <location>
        <begin position="48"/>
        <end position="62"/>
    </location>
</feature>
<reference evidence="11 12" key="1">
    <citation type="journal article" date="2014" name="Agronomy (Basel)">
        <title>A Draft Genome Sequence for Ensete ventricosum, the Drought-Tolerant Tree Against Hunger.</title>
        <authorList>
            <person name="Harrison J."/>
            <person name="Moore K.A."/>
            <person name="Paszkiewicz K."/>
            <person name="Jones T."/>
            <person name="Grant M."/>
            <person name="Ambacheew D."/>
            <person name="Muzemil S."/>
            <person name="Studholme D.J."/>
        </authorList>
    </citation>
    <scope>NUCLEOTIDE SEQUENCE [LARGE SCALE GENOMIC DNA]</scope>
</reference>
<evidence type="ECO:0000256" key="7">
    <source>
        <dbReference type="ARBA" id="ARBA00023242"/>
    </source>
</evidence>
<accession>A0A426YF78</accession>
<dbReference type="SUPFAM" id="SSF54171">
    <property type="entry name" value="DNA-binding domain"/>
    <property type="match status" value="1"/>
</dbReference>
<comment type="subcellular location">
    <subcellularLocation>
        <location evidence="1">Nucleus</location>
    </subcellularLocation>
</comment>
<feature type="region of interest" description="Disordered" evidence="9">
    <location>
        <begin position="46"/>
        <end position="68"/>
    </location>
</feature>
<comment type="similarity">
    <text evidence="8">Belongs to the AP2/ERF transcription factor family. ERF subfamily.</text>
</comment>
<gene>
    <name evidence="11" type="ORF">B296_00007651</name>
</gene>
<evidence type="ECO:0000313" key="12">
    <source>
        <dbReference type="Proteomes" id="UP000287651"/>
    </source>
</evidence>
<dbReference type="GO" id="GO:0003700">
    <property type="term" value="F:DNA-binding transcription factor activity"/>
    <property type="evidence" value="ECO:0007669"/>
    <property type="project" value="InterPro"/>
</dbReference>
<dbReference type="InterPro" id="IPR036955">
    <property type="entry name" value="AP2/ERF_dom_sf"/>
</dbReference>
<dbReference type="CDD" id="cd00018">
    <property type="entry name" value="AP2"/>
    <property type="match status" value="1"/>
</dbReference>
<evidence type="ECO:0000256" key="5">
    <source>
        <dbReference type="ARBA" id="ARBA00023159"/>
    </source>
</evidence>
<dbReference type="Gene3D" id="3.30.730.10">
    <property type="entry name" value="AP2/ERF domain"/>
    <property type="match status" value="1"/>
</dbReference>
<dbReference type="InterPro" id="IPR016177">
    <property type="entry name" value="DNA-bd_dom_sf"/>
</dbReference>
<evidence type="ECO:0000256" key="1">
    <source>
        <dbReference type="ARBA" id="ARBA00004123"/>
    </source>
</evidence>
<protein>
    <recommendedName>
        <fullName evidence="10">AP2/ERF domain-containing protein</fullName>
    </recommendedName>
</protein>
<evidence type="ECO:0000256" key="2">
    <source>
        <dbReference type="ARBA" id="ARBA00023015"/>
    </source>
</evidence>
<dbReference type="Proteomes" id="UP000287651">
    <property type="component" value="Unassembled WGS sequence"/>
</dbReference>
<evidence type="ECO:0000256" key="4">
    <source>
        <dbReference type="ARBA" id="ARBA00023125"/>
    </source>
</evidence>
<dbReference type="GO" id="GO:0006950">
    <property type="term" value="P:response to stress"/>
    <property type="evidence" value="ECO:0007669"/>
    <property type="project" value="TreeGrafter"/>
</dbReference>
<dbReference type="SMART" id="SM00380">
    <property type="entry name" value="AP2"/>
    <property type="match status" value="1"/>
</dbReference>
<evidence type="ECO:0000313" key="11">
    <source>
        <dbReference type="EMBL" id="RRT50409.1"/>
    </source>
</evidence>
<name>A0A426YF78_ENSVE</name>
<dbReference type="InterPro" id="IPR001471">
    <property type="entry name" value="AP2/ERF_dom"/>
</dbReference>
<feature type="domain" description="AP2/ERF" evidence="10">
    <location>
        <begin position="74"/>
        <end position="131"/>
    </location>
</feature>
<dbReference type="PROSITE" id="PS51032">
    <property type="entry name" value="AP2_ERF"/>
    <property type="match status" value="1"/>
</dbReference>
<dbReference type="GO" id="GO:0045893">
    <property type="term" value="P:positive regulation of DNA-templated transcription"/>
    <property type="evidence" value="ECO:0007669"/>
    <property type="project" value="TreeGrafter"/>
</dbReference>
<keyword evidence="5" id="KW-0010">Activator</keyword>
<dbReference type="PRINTS" id="PR00367">
    <property type="entry name" value="ETHRSPELEMNT"/>
</dbReference>
<proteinExistence type="inferred from homology"/>
<dbReference type="AlphaFoldDB" id="A0A426YF78"/>
<sequence length="354" mass="38567">MAVSNLSGLKLRNRVRRGRKGSGSVAETIAWWRERNRRLECHADTEKRVRRPPAKGSKKGCMRGKGGPENPNCRYRGVRQRTWGKWVAEIREPNRGSRLWLGTFPTATQAALAYDDAATAMYGTMARLNLPAMTRRGSCGSTTSTSYNSQDVAASSIYSDSGIKSPRVDAGSETTDAPRTREEDIKHPKIEPKEDVASDMQQPCSGADAPETEASVDLTREDVIKHPMIEPKEDVASDMRRPSSGADAPETQSPLEDEFSIEEMLRMMGADADDGQFGAVAADDTGWGCMIPSDVGLDLQSPDGTVLGPLWGTEQNAAVGYDGLQRPLGDDWEFEPADFGMLVDADILSSPPID</sequence>
<keyword evidence="6" id="KW-0804">Transcription</keyword>